<comment type="caution">
    <text evidence="2">The sequence shown here is derived from an EMBL/GenBank/DDBJ whole genome shotgun (WGS) entry which is preliminary data.</text>
</comment>
<evidence type="ECO:0000256" key="1">
    <source>
        <dbReference type="SAM" id="MobiDB-lite"/>
    </source>
</evidence>
<proteinExistence type="predicted"/>
<dbReference type="Proteomes" id="UP000634136">
    <property type="component" value="Unassembled WGS sequence"/>
</dbReference>
<evidence type="ECO:0000313" key="2">
    <source>
        <dbReference type="EMBL" id="KAF7837833.1"/>
    </source>
</evidence>
<dbReference type="EMBL" id="JAAIUW010000003">
    <property type="protein sequence ID" value="KAF7837833.1"/>
    <property type="molecule type" value="Genomic_DNA"/>
</dbReference>
<sequence length="28" mass="3187">MGEIVRRTTEKKSDSYSNSMNKAKALKI</sequence>
<evidence type="ECO:0000313" key="3">
    <source>
        <dbReference type="Proteomes" id="UP000634136"/>
    </source>
</evidence>
<accession>A0A834X3F3</accession>
<organism evidence="2 3">
    <name type="scientific">Senna tora</name>
    <dbReference type="NCBI Taxonomy" id="362788"/>
    <lineage>
        <taxon>Eukaryota</taxon>
        <taxon>Viridiplantae</taxon>
        <taxon>Streptophyta</taxon>
        <taxon>Embryophyta</taxon>
        <taxon>Tracheophyta</taxon>
        <taxon>Spermatophyta</taxon>
        <taxon>Magnoliopsida</taxon>
        <taxon>eudicotyledons</taxon>
        <taxon>Gunneridae</taxon>
        <taxon>Pentapetalae</taxon>
        <taxon>rosids</taxon>
        <taxon>fabids</taxon>
        <taxon>Fabales</taxon>
        <taxon>Fabaceae</taxon>
        <taxon>Caesalpinioideae</taxon>
        <taxon>Cassia clade</taxon>
        <taxon>Senna</taxon>
    </lineage>
</organism>
<gene>
    <name evidence="2" type="ORF">G2W53_006315</name>
</gene>
<feature type="region of interest" description="Disordered" evidence="1">
    <location>
        <begin position="1"/>
        <end position="28"/>
    </location>
</feature>
<protein>
    <submittedName>
        <fullName evidence="2">Uncharacterized protein</fullName>
    </submittedName>
</protein>
<feature type="compositionally biased region" description="Basic and acidic residues" evidence="1">
    <location>
        <begin position="1"/>
        <end position="14"/>
    </location>
</feature>
<name>A0A834X3F3_9FABA</name>
<keyword evidence="3" id="KW-1185">Reference proteome</keyword>
<reference evidence="2" key="1">
    <citation type="submission" date="2020-09" db="EMBL/GenBank/DDBJ databases">
        <title>Genome-Enabled Discovery of Anthraquinone Biosynthesis in Senna tora.</title>
        <authorList>
            <person name="Kang S.-H."/>
            <person name="Pandey R.P."/>
            <person name="Lee C.-M."/>
            <person name="Sim J.-S."/>
            <person name="Jeong J.-T."/>
            <person name="Choi B.-S."/>
            <person name="Jung M."/>
            <person name="Ginzburg D."/>
            <person name="Zhao K."/>
            <person name="Won S.Y."/>
            <person name="Oh T.-J."/>
            <person name="Yu Y."/>
            <person name="Kim N.-H."/>
            <person name="Lee O.R."/>
            <person name="Lee T.-H."/>
            <person name="Bashyal P."/>
            <person name="Kim T.-S."/>
            <person name="Lee W.-H."/>
            <person name="Kawkins C."/>
            <person name="Kim C.-K."/>
            <person name="Kim J.S."/>
            <person name="Ahn B.O."/>
            <person name="Rhee S.Y."/>
            <person name="Sohng J.K."/>
        </authorList>
    </citation>
    <scope>NUCLEOTIDE SEQUENCE</scope>
    <source>
        <tissue evidence="2">Leaf</tissue>
    </source>
</reference>
<dbReference type="AlphaFoldDB" id="A0A834X3F3"/>